<reference evidence="2 3" key="1">
    <citation type="submission" date="2015-01" db="EMBL/GenBank/DDBJ databases">
        <title>Genome Sequencing of Rickettsiales.</title>
        <authorList>
            <person name="Daugherty S.C."/>
            <person name="Su Q."/>
            <person name="Abolude K."/>
            <person name="Beier-Sexton M."/>
            <person name="Carlyon J.A."/>
            <person name="Carter R."/>
            <person name="Day N.P."/>
            <person name="Dumler S.J."/>
            <person name="Dyachenko V."/>
            <person name="Godinez A."/>
            <person name="Kurtti T.J."/>
            <person name="Lichay M."/>
            <person name="Mullins K.E."/>
            <person name="Ott S."/>
            <person name="Pappas-Brown V."/>
            <person name="Paris D.H."/>
            <person name="Patel P."/>
            <person name="Richards A.L."/>
            <person name="Sadzewicz L."/>
            <person name="Sears K."/>
            <person name="Seidman D."/>
            <person name="Sengamalay N."/>
            <person name="Stenos J."/>
            <person name="Tallon L.J."/>
            <person name="Vincent G."/>
            <person name="Fraser C.M."/>
            <person name="Munderloh U."/>
            <person name="Dunning-Hotopp J.C."/>
        </authorList>
    </citation>
    <scope>NUCLEOTIDE SEQUENCE [LARGE SCALE GENOMIC DNA]</scope>
    <source>
        <strain evidence="2 3">Pedreira</strain>
    </source>
</reference>
<proteinExistence type="predicted"/>
<evidence type="ECO:0000313" key="2">
    <source>
        <dbReference type="EMBL" id="KJV58036.1"/>
    </source>
</evidence>
<evidence type="ECO:0000313" key="3">
    <source>
        <dbReference type="Proteomes" id="UP000033475"/>
    </source>
</evidence>
<dbReference type="Proteomes" id="UP000033475">
    <property type="component" value="Unassembled WGS sequence"/>
</dbReference>
<protein>
    <submittedName>
        <fullName evidence="2">Peptidase M15 family protein</fullName>
    </submittedName>
</protein>
<organism evidence="2 3">
    <name type="scientific">Rickettsia felis str. Pedreira</name>
    <dbReference type="NCBI Taxonomy" id="1359196"/>
    <lineage>
        <taxon>Bacteria</taxon>
        <taxon>Pseudomonadati</taxon>
        <taxon>Pseudomonadota</taxon>
        <taxon>Alphaproteobacteria</taxon>
        <taxon>Rickettsiales</taxon>
        <taxon>Rickettsiaceae</taxon>
        <taxon>Rickettsieae</taxon>
        <taxon>Rickettsia</taxon>
        <taxon>spotted fever group</taxon>
    </lineage>
</organism>
<dbReference type="EMBL" id="LANQ01000001">
    <property type="protein sequence ID" value="KJV58036.1"/>
    <property type="molecule type" value="Genomic_DNA"/>
</dbReference>
<dbReference type="SUPFAM" id="SSF55166">
    <property type="entry name" value="Hedgehog/DD-peptidase"/>
    <property type="match status" value="1"/>
</dbReference>
<accession>A0A0F3MQT3</accession>
<dbReference type="InterPro" id="IPR009045">
    <property type="entry name" value="Zn_M74/Hedgehog-like"/>
</dbReference>
<evidence type="ECO:0000259" key="1">
    <source>
        <dbReference type="Pfam" id="PF08291"/>
    </source>
</evidence>
<dbReference type="InterPro" id="IPR013230">
    <property type="entry name" value="Peptidase_M15A_C"/>
</dbReference>
<dbReference type="Gene3D" id="3.30.1380.10">
    <property type="match status" value="1"/>
</dbReference>
<name>A0A0F3MQT3_RICFI</name>
<dbReference type="PATRIC" id="fig|1359196.3.peg.389"/>
<dbReference type="AlphaFoldDB" id="A0A0F3MQT3"/>
<feature type="domain" description="Peptidase M15A C-terminal" evidence="1">
    <location>
        <begin position="13"/>
        <end position="120"/>
    </location>
</feature>
<dbReference type="Pfam" id="PF08291">
    <property type="entry name" value="Peptidase_M15_3"/>
    <property type="match status" value="1"/>
</dbReference>
<gene>
    <name evidence="2" type="ORF">RFEPED_0407</name>
</gene>
<comment type="caution">
    <text evidence="2">The sequence shown here is derived from an EMBL/GenBank/DDBJ whole genome shotgun (WGS) entry which is preliminary data.</text>
</comment>
<dbReference type="RefSeq" id="WP_011270778.1">
    <property type="nucleotide sequence ID" value="NZ_LANQ01000001.1"/>
</dbReference>
<sequence>MYKKLSRKYYIPYFTHSELACKQTGKIVLAEGFAEKLIELRNIFGKSMPVVSGCRTREYNTKIKGAKNSFHIYDYPHHSGKGCCAVDIATTDSNYRGNLTALAWSLGWSVGIHKNFLHIDRRIDYTTSNQIMFLYD</sequence>